<evidence type="ECO:0000256" key="3">
    <source>
        <dbReference type="ARBA" id="ARBA00022525"/>
    </source>
</evidence>
<feature type="region of interest" description="Disordered" evidence="4">
    <location>
        <begin position="68"/>
        <end position="89"/>
    </location>
</feature>
<organism evidence="6 7">
    <name type="scientific">Limulus polyphemus</name>
    <name type="common">Atlantic horseshoe crab</name>
    <dbReference type="NCBI Taxonomy" id="6850"/>
    <lineage>
        <taxon>Eukaryota</taxon>
        <taxon>Metazoa</taxon>
        <taxon>Ecdysozoa</taxon>
        <taxon>Arthropoda</taxon>
        <taxon>Chelicerata</taxon>
        <taxon>Merostomata</taxon>
        <taxon>Xiphosura</taxon>
        <taxon>Limulidae</taxon>
        <taxon>Limulus</taxon>
    </lineage>
</organism>
<dbReference type="PROSITE" id="PS00259">
    <property type="entry name" value="GASTRIN"/>
    <property type="match status" value="1"/>
</dbReference>
<name>A0ABM1SGW2_LIMPO</name>
<proteinExistence type="inferred from homology"/>
<evidence type="ECO:0000256" key="4">
    <source>
        <dbReference type="SAM" id="MobiDB-lite"/>
    </source>
</evidence>
<keyword evidence="3" id="KW-0964">Secreted</keyword>
<evidence type="ECO:0000256" key="5">
    <source>
        <dbReference type="SAM" id="SignalP"/>
    </source>
</evidence>
<keyword evidence="6" id="KW-1185">Reference proteome</keyword>
<dbReference type="GeneID" id="111085996"/>
<dbReference type="Proteomes" id="UP000694941">
    <property type="component" value="Unplaced"/>
</dbReference>
<comment type="similarity">
    <text evidence="2">Belongs to the gastrin/cholecystokinin family.</text>
</comment>
<evidence type="ECO:0000256" key="2">
    <source>
        <dbReference type="ARBA" id="ARBA00006273"/>
    </source>
</evidence>
<evidence type="ECO:0000313" key="7">
    <source>
        <dbReference type="RefSeq" id="XP_022242867.1"/>
    </source>
</evidence>
<feature type="chain" id="PRO_5046571690" evidence="5">
    <location>
        <begin position="23"/>
        <end position="132"/>
    </location>
</feature>
<dbReference type="RefSeq" id="XP_022242867.1">
    <property type="nucleotide sequence ID" value="XM_022387159.1"/>
</dbReference>
<gene>
    <name evidence="7" type="primary">LOC111085996</name>
</gene>
<evidence type="ECO:0000313" key="6">
    <source>
        <dbReference type="Proteomes" id="UP000694941"/>
    </source>
</evidence>
<protein>
    <submittedName>
        <fullName evidence="7">Uncharacterized protein LOC111085996</fullName>
    </submittedName>
</protein>
<keyword evidence="5" id="KW-0732">Signal</keyword>
<dbReference type="InterPro" id="IPR013152">
    <property type="entry name" value="Gastrin/cholecystokinin_CS"/>
</dbReference>
<feature type="signal peptide" evidence="5">
    <location>
        <begin position="1"/>
        <end position="22"/>
    </location>
</feature>
<evidence type="ECO:0000256" key="1">
    <source>
        <dbReference type="ARBA" id="ARBA00004613"/>
    </source>
</evidence>
<sequence>MNKITSLALCAVMLVLMTSSIATPVGMSSNFQHFDRMAMPYLKNHIGSYTLLNRPLTSKQALTNIEQTGSATEMENDENDTVPDVGITDFEGEELSDMDTIKRQFDDYGHMRFGRNGRMKKHDEYGHMYFGK</sequence>
<accession>A0ABM1SGW2</accession>
<reference evidence="7" key="1">
    <citation type="submission" date="2025-08" db="UniProtKB">
        <authorList>
            <consortium name="RefSeq"/>
        </authorList>
    </citation>
    <scope>IDENTIFICATION</scope>
    <source>
        <tissue evidence="7">Muscle</tissue>
    </source>
</reference>
<comment type="subcellular location">
    <subcellularLocation>
        <location evidence="1">Secreted</location>
    </subcellularLocation>
</comment>